<sequence>MPIYSPVIIYTFICCNLLLSGLGVKYTYLGAALFFFLVLLLIDNKQKTTPPNCIVNHIFILFLIIHGIISFYYEGVESLRNPLLFIWPIAFWNVYFSKRSQMPNRVLKHYFYIAGTIALAGIIQYFYSDSLFGLIPSVEQVPPNTLNTLNTAPGPPRLSYFRTSSITGSPQIYGTIVFLSGVLFRETSPKTIFNKIFFLFLVSASLFSGNKLVILLICIYSVYVLRYNRKLIPIFLGVLLAIIIINISPLQKPLKTIRLSRLILVKEAIFQEKRDSRIDRYKAVIQDTPFLTGKGAGYYDVNKLYNYPSIESQFFKFYAEYGAIGMLLFQAMFLLPLWKTFASNNPIWIVIFLSYIAGWAVQLIESPFFFYFWGIIIHAQRTHSLYPKVRTHSNYTTESGNHPIFNSR</sequence>
<feature type="transmembrane region" description="Helical" evidence="1">
    <location>
        <begin position="196"/>
        <end position="225"/>
    </location>
</feature>
<feature type="transmembrane region" description="Helical" evidence="1">
    <location>
        <begin position="26"/>
        <end position="42"/>
    </location>
</feature>
<protein>
    <recommendedName>
        <fullName evidence="4">O-antigen ligase domain-containing protein</fullName>
    </recommendedName>
</protein>
<feature type="transmembrane region" description="Helical" evidence="1">
    <location>
        <begin position="54"/>
        <end position="73"/>
    </location>
</feature>
<evidence type="ECO:0000313" key="2">
    <source>
        <dbReference type="EMBL" id="MEZ6855058.1"/>
    </source>
</evidence>
<feature type="transmembrane region" description="Helical" evidence="1">
    <location>
        <begin position="347"/>
        <end position="373"/>
    </location>
</feature>
<dbReference type="Proteomes" id="UP001568358">
    <property type="component" value="Unassembled WGS sequence"/>
</dbReference>
<evidence type="ECO:0008006" key="4">
    <source>
        <dbReference type="Google" id="ProtNLM"/>
    </source>
</evidence>
<dbReference type="RefSeq" id="WP_371151288.1">
    <property type="nucleotide sequence ID" value="NZ_JBFSOO010000023.1"/>
</dbReference>
<organism evidence="2 3">
    <name type="scientific">Halodesulfovibrio aestuarii</name>
    <dbReference type="NCBI Taxonomy" id="126333"/>
    <lineage>
        <taxon>Bacteria</taxon>
        <taxon>Pseudomonadati</taxon>
        <taxon>Thermodesulfobacteriota</taxon>
        <taxon>Desulfovibrionia</taxon>
        <taxon>Desulfovibrionales</taxon>
        <taxon>Desulfovibrionaceae</taxon>
        <taxon>Halodesulfovibrio</taxon>
    </lineage>
</organism>
<feature type="transmembrane region" description="Helical" evidence="1">
    <location>
        <begin position="109"/>
        <end position="127"/>
    </location>
</feature>
<feature type="transmembrane region" description="Helical" evidence="1">
    <location>
        <begin position="317"/>
        <end position="335"/>
    </location>
</feature>
<evidence type="ECO:0000313" key="3">
    <source>
        <dbReference type="Proteomes" id="UP001568358"/>
    </source>
</evidence>
<accession>A0ABV4JZT8</accession>
<feature type="transmembrane region" description="Helical" evidence="1">
    <location>
        <begin position="166"/>
        <end position="184"/>
    </location>
</feature>
<keyword evidence="1" id="KW-1133">Transmembrane helix</keyword>
<dbReference type="EMBL" id="JBFSOO010000023">
    <property type="protein sequence ID" value="MEZ6855058.1"/>
    <property type="molecule type" value="Genomic_DNA"/>
</dbReference>
<keyword evidence="1" id="KW-0812">Transmembrane</keyword>
<reference evidence="2 3" key="1">
    <citation type="submission" date="2024-07" db="EMBL/GenBank/DDBJ databases">
        <title>Active virus-host system and metabolic interactions in a Lokiarchaeon culture.</title>
        <authorList>
            <person name="Ponce Toledo R.I."/>
            <person name="Rodrigues Oliveira T."/>
            <person name="Schleper C."/>
        </authorList>
    </citation>
    <scope>NUCLEOTIDE SEQUENCE [LARGE SCALE GENOMIC DNA]</scope>
    <source>
        <strain evidence="2 3">B35</strain>
    </source>
</reference>
<feature type="transmembrane region" description="Helical" evidence="1">
    <location>
        <begin position="79"/>
        <end position="97"/>
    </location>
</feature>
<evidence type="ECO:0000256" key="1">
    <source>
        <dbReference type="SAM" id="Phobius"/>
    </source>
</evidence>
<name>A0ABV4JZT8_9BACT</name>
<keyword evidence="1" id="KW-0472">Membrane</keyword>
<feature type="transmembrane region" description="Helical" evidence="1">
    <location>
        <begin position="231"/>
        <end position="250"/>
    </location>
</feature>
<proteinExistence type="predicted"/>
<comment type="caution">
    <text evidence="2">The sequence shown here is derived from an EMBL/GenBank/DDBJ whole genome shotgun (WGS) entry which is preliminary data.</text>
</comment>
<gene>
    <name evidence="2" type="ORF">AB2Z07_16435</name>
</gene>
<keyword evidence="3" id="KW-1185">Reference proteome</keyword>